<name>A0AAW0B5U4_9AGAR</name>
<organism evidence="1 2">
    <name type="scientific">Favolaschia claudopus</name>
    <dbReference type="NCBI Taxonomy" id="2862362"/>
    <lineage>
        <taxon>Eukaryota</taxon>
        <taxon>Fungi</taxon>
        <taxon>Dikarya</taxon>
        <taxon>Basidiomycota</taxon>
        <taxon>Agaricomycotina</taxon>
        <taxon>Agaricomycetes</taxon>
        <taxon>Agaricomycetidae</taxon>
        <taxon>Agaricales</taxon>
        <taxon>Marasmiineae</taxon>
        <taxon>Mycenaceae</taxon>
        <taxon>Favolaschia</taxon>
    </lineage>
</organism>
<evidence type="ECO:0000313" key="2">
    <source>
        <dbReference type="Proteomes" id="UP001362999"/>
    </source>
</evidence>
<proteinExistence type="predicted"/>
<protein>
    <submittedName>
        <fullName evidence="1">Uncharacterized protein</fullName>
    </submittedName>
</protein>
<accession>A0AAW0B5U4</accession>
<sequence>MPAVGRSGPPKTRVSQLSPLATHWSTVSRVVAGYRHEYQQGEYAHKRWNHCIHGNFCSTAGCETVWRSLLLSSTLNVSTLMVGSHGCASPAETHGYCQVMVLLMSESHIRAVESEGAKQGPRYMPHRQRISRIGSPLVTPGTGLLQFSLADSILKVIRAVARHGRIGGLARLIVNNFEWSLAMNRVEASMGVAYGRAGLESVVQLLK</sequence>
<keyword evidence="2" id="KW-1185">Reference proteome</keyword>
<gene>
    <name evidence="1" type="ORF">R3P38DRAFT_2781458</name>
</gene>
<reference evidence="1 2" key="1">
    <citation type="journal article" date="2024" name="J Genomics">
        <title>Draft genome sequencing and assembly of Favolaschia claudopus CIRM-BRFM 2984 isolated from oak limbs.</title>
        <authorList>
            <person name="Navarro D."/>
            <person name="Drula E."/>
            <person name="Chaduli D."/>
            <person name="Cazenave R."/>
            <person name="Ahrendt S."/>
            <person name="Wang J."/>
            <person name="Lipzen A."/>
            <person name="Daum C."/>
            <person name="Barry K."/>
            <person name="Grigoriev I.V."/>
            <person name="Favel A."/>
            <person name="Rosso M.N."/>
            <person name="Martin F."/>
        </authorList>
    </citation>
    <scope>NUCLEOTIDE SEQUENCE [LARGE SCALE GENOMIC DNA]</scope>
    <source>
        <strain evidence="1 2">CIRM-BRFM 2984</strain>
    </source>
</reference>
<dbReference type="AlphaFoldDB" id="A0AAW0B5U4"/>
<dbReference type="Proteomes" id="UP001362999">
    <property type="component" value="Unassembled WGS sequence"/>
</dbReference>
<dbReference type="EMBL" id="JAWWNJ010000040">
    <property type="protein sequence ID" value="KAK7020823.1"/>
    <property type="molecule type" value="Genomic_DNA"/>
</dbReference>
<evidence type="ECO:0000313" key="1">
    <source>
        <dbReference type="EMBL" id="KAK7020823.1"/>
    </source>
</evidence>
<comment type="caution">
    <text evidence="1">The sequence shown here is derived from an EMBL/GenBank/DDBJ whole genome shotgun (WGS) entry which is preliminary data.</text>
</comment>